<dbReference type="GO" id="GO:0005840">
    <property type="term" value="C:ribosome"/>
    <property type="evidence" value="ECO:0007669"/>
    <property type="project" value="UniProtKB-KW"/>
</dbReference>
<comment type="caution">
    <text evidence="11">The sequence shown here is derived from an EMBL/GenBank/DDBJ whole genome shotgun (WGS) entry which is preliminary data.</text>
</comment>
<evidence type="ECO:0000313" key="12">
    <source>
        <dbReference type="Proteomes" id="UP001224418"/>
    </source>
</evidence>
<comment type="subunit">
    <text evidence="7">Part of the 30S ribosomal subunit. Contacts protein S5. The interaction surface between S4 and S5 is involved in control of translational fidelity.</text>
</comment>
<dbReference type="CDD" id="cd00165">
    <property type="entry name" value="S4"/>
    <property type="match status" value="1"/>
</dbReference>
<dbReference type="HAMAP" id="MF_01306_B">
    <property type="entry name" value="Ribosomal_uS4_B"/>
    <property type="match status" value="1"/>
</dbReference>
<dbReference type="InterPro" id="IPR005709">
    <property type="entry name" value="Ribosomal_uS4_bac-type"/>
</dbReference>
<evidence type="ECO:0000259" key="10">
    <source>
        <dbReference type="SMART" id="SM01390"/>
    </source>
</evidence>
<dbReference type="PROSITE" id="PS50889">
    <property type="entry name" value="S4"/>
    <property type="match status" value="1"/>
</dbReference>
<evidence type="ECO:0000256" key="1">
    <source>
        <dbReference type="ARBA" id="ARBA00007465"/>
    </source>
</evidence>
<evidence type="ECO:0000256" key="3">
    <source>
        <dbReference type="ARBA" id="ARBA00022884"/>
    </source>
</evidence>
<reference evidence="11 12" key="1">
    <citation type="submission" date="2023-07" db="EMBL/GenBank/DDBJ databases">
        <title>Genomic Encyclopedia of Type Strains, Phase IV (KMG-IV): sequencing the most valuable type-strain genomes for metagenomic binning, comparative biology and taxonomic classification.</title>
        <authorList>
            <person name="Goeker M."/>
        </authorList>
    </citation>
    <scope>NUCLEOTIDE SEQUENCE [LARGE SCALE GENOMIC DNA]</scope>
    <source>
        <strain evidence="11 12">DSM 1400</strain>
    </source>
</reference>
<dbReference type="InterPro" id="IPR002942">
    <property type="entry name" value="S4_RNA-bd"/>
</dbReference>
<dbReference type="Pfam" id="PF01479">
    <property type="entry name" value="S4"/>
    <property type="match status" value="1"/>
</dbReference>
<dbReference type="SMART" id="SM01390">
    <property type="entry name" value="Ribosomal_S4"/>
    <property type="match status" value="1"/>
</dbReference>
<dbReference type="PROSITE" id="PS00632">
    <property type="entry name" value="RIBOSOMAL_S4"/>
    <property type="match status" value="1"/>
</dbReference>
<dbReference type="EMBL" id="JAUSWN010000034">
    <property type="protein sequence ID" value="MDQ0480925.1"/>
    <property type="molecule type" value="Genomic_DNA"/>
</dbReference>
<evidence type="ECO:0000313" key="11">
    <source>
        <dbReference type="EMBL" id="MDQ0480925.1"/>
    </source>
</evidence>
<dbReference type="NCBIfam" id="TIGR01017">
    <property type="entry name" value="rpsD_bact"/>
    <property type="match status" value="1"/>
</dbReference>
<dbReference type="InterPro" id="IPR018079">
    <property type="entry name" value="Ribosomal_uS4_CS"/>
</dbReference>
<evidence type="ECO:0000256" key="6">
    <source>
        <dbReference type="ARBA" id="ARBA00035254"/>
    </source>
</evidence>
<dbReference type="PANTHER" id="PTHR11831">
    <property type="entry name" value="30S 40S RIBOSOMAL PROTEIN"/>
    <property type="match status" value="1"/>
</dbReference>
<dbReference type="InterPro" id="IPR001912">
    <property type="entry name" value="Ribosomal_uS4_N"/>
</dbReference>
<keyword evidence="2 7" id="KW-0699">rRNA-binding</keyword>
<keyword evidence="5 7" id="KW-0687">Ribonucleoprotein</keyword>
<organism evidence="11 12">
    <name type="scientific">Hathewaya limosa</name>
    <name type="common">Clostridium limosum</name>
    <dbReference type="NCBI Taxonomy" id="1536"/>
    <lineage>
        <taxon>Bacteria</taxon>
        <taxon>Bacillati</taxon>
        <taxon>Bacillota</taxon>
        <taxon>Clostridia</taxon>
        <taxon>Eubacteriales</taxon>
        <taxon>Clostridiaceae</taxon>
        <taxon>Hathewaya</taxon>
    </lineage>
</organism>
<feature type="domain" description="Small ribosomal subunit protein uS4 N-terminal" evidence="10">
    <location>
        <begin position="3"/>
        <end position="87"/>
    </location>
</feature>
<accession>A0ABU0JWU2</accession>
<dbReference type="Gene3D" id="3.10.290.10">
    <property type="entry name" value="RNA-binding S4 domain"/>
    <property type="match status" value="1"/>
</dbReference>
<comment type="function">
    <text evidence="7">One of the primary rRNA binding proteins, it binds directly to 16S rRNA where it nucleates assembly of the body of the 30S subunit.</text>
</comment>
<evidence type="ECO:0000256" key="5">
    <source>
        <dbReference type="ARBA" id="ARBA00023274"/>
    </source>
</evidence>
<evidence type="ECO:0000256" key="8">
    <source>
        <dbReference type="RuleBase" id="RU003699"/>
    </source>
</evidence>
<proteinExistence type="inferred from homology"/>
<dbReference type="NCBIfam" id="NF003717">
    <property type="entry name" value="PRK05327.1"/>
    <property type="match status" value="1"/>
</dbReference>
<feature type="domain" description="RNA-binding S4" evidence="9">
    <location>
        <begin position="88"/>
        <end position="153"/>
    </location>
</feature>
<evidence type="ECO:0000259" key="9">
    <source>
        <dbReference type="SMART" id="SM00363"/>
    </source>
</evidence>
<keyword evidence="4 7" id="KW-0689">Ribosomal protein</keyword>
<keyword evidence="3 7" id="KW-0694">RNA-binding</keyword>
<name>A0ABU0JWU2_HATLI</name>
<dbReference type="SUPFAM" id="SSF55174">
    <property type="entry name" value="Alpha-L RNA-binding motif"/>
    <property type="match status" value="1"/>
</dbReference>
<keyword evidence="12" id="KW-1185">Reference proteome</keyword>
<dbReference type="Pfam" id="PF00163">
    <property type="entry name" value="Ribosomal_S4"/>
    <property type="match status" value="1"/>
</dbReference>
<dbReference type="SMART" id="SM00363">
    <property type="entry name" value="S4"/>
    <property type="match status" value="1"/>
</dbReference>
<dbReference type="PANTHER" id="PTHR11831:SF4">
    <property type="entry name" value="SMALL RIBOSOMAL SUBUNIT PROTEIN US4M"/>
    <property type="match status" value="1"/>
</dbReference>
<dbReference type="Proteomes" id="UP001224418">
    <property type="component" value="Unassembled WGS sequence"/>
</dbReference>
<evidence type="ECO:0000256" key="2">
    <source>
        <dbReference type="ARBA" id="ARBA00022730"/>
    </source>
</evidence>
<dbReference type="RefSeq" id="WP_111944119.1">
    <property type="nucleotide sequence ID" value="NZ_BAAACJ010000052.1"/>
</dbReference>
<dbReference type="InterPro" id="IPR036986">
    <property type="entry name" value="S4_RNA-bd_sf"/>
</dbReference>
<comment type="similarity">
    <text evidence="1 7 8">Belongs to the universal ribosomal protein uS4 family.</text>
</comment>
<gene>
    <name evidence="7" type="primary">rpsD</name>
    <name evidence="11" type="ORF">QOZ93_002675</name>
</gene>
<dbReference type="Gene3D" id="1.10.1050.10">
    <property type="entry name" value="Ribosomal Protein S4 Delta 41, Chain A, domain 1"/>
    <property type="match status" value="1"/>
</dbReference>
<evidence type="ECO:0000256" key="7">
    <source>
        <dbReference type="HAMAP-Rule" id="MF_01306"/>
    </source>
</evidence>
<comment type="function">
    <text evidence="7">With S5 and S12 plays an important role in translational accuracy.</text>
</comment>
<sequence length="197" mass="22872">MARYTGPRFKQCRRLGVNVCGHPKAMNRATKENSRAAKKLSDFGKQLLEKQKIRAYYGVLEKQFKRYVDKAMKSREITGDALLKSLECRLDNMVYRIGFANSIRQARQMVNHGHILVNDRRVNIPSYSISVGDRITLREKSRKNDMFKINFEEICGFDLPYIEKDLNTFTGTLSRMPERSEIPVDANEQLVVELYSK</sequence>
<protein>
    <recommendedName>
        <fullName evidence="6 7">Small ribosomal subunit protein uS4</fullName>
    </recommendedName>
</protein>
<evidence type="ECO:0000256" key="4">
    <source>
        <dbReference type="ARBA" id="ARBA00022980"/>
    </source>
</evidence>
<dbReference type="InterPro" id="IPR022801">
    <property type="entry name" value="Ribosomal_uS4"/>
</dbReference>